<protein>
    <submittedName>
        <fullName evidence="5">AraC family transcriptional regulator</fullName>
    </submittedName>
</protein>
<dbReference type="GO" id="GO:0003700">
    <property type="term" value="F:DNA-binding transcription factor activity"/>
    <property type="evidence" value="ECO:0007669"/>
    <property type="project" value="InterPro"/>
</dbReference>
<comment type="caution">
    <text evidence="5">The sequence shown here is derived from an EMBL/GenBank/DDBJ whole genome shotgun (WGS) entry which is preliminary data.</text>
</comment>
<reference evidence="5" key="2">
    <citation type="submission" date="2021-04" db="EMBL/GenBank/DDBJ databases">
        <authorList>
            <person name="Gilroy R."/>
        </authorList>
    </citation>
    <scope>NUCLEOTIDE SEQUENCE</scope>
    <source>
        <strain evidence="5">CHK192-9172</strain>
    </source>
</reference>
<evidence type="ECO:0000256" key="1">
    <source>
        <dbReference type="ARBA" id="ARBA00023015"/>
    </source>
</evidence>
<dbReference type="EMBL" id="DXCH01000231">
    <property type="protein sequence ID" value="HIZ07943.1"/>
    <property type="molecule type" value="Genomic_DNA"/>
</dbReference>
<reference evidence="5" key="1">
    <citation type="journal article" date="2021" name="PeerJ">
        <title>Extensive microbial diversity within the chicken gut microbiome revealed by metagenomics and culture.</title>
        <authorList>
            <person name="Gilroy R."/>
            <person name="Ravi A."/>
            <person name="Getino M."/>
            <person name="Pursley I."/>
            <person name="Horton D.L."/>
            <person name="Alikhan N.F."/>
            <person name="Baker D."/>
            <person name="Gharbi K."/>
            <person name="Hall N."/>
            <person name="Watson M."/>
            <person name="Adriaenssens E.M."/>
            <person name="Foster-Nyarko E."/>
            <person name="Jarju S."/>
            <person name="Secka A."/>
            <person name="Antonio M."/>
            <person name="Oren A."/>
            <person name="Chaudhuri R.R."/>
            <person name="La Ragione R."/>
            <person name="Hildebrand F."/>
            <person name="Pallen M.J."/>
        </authorList>
    </citation>
    <scope>NUCLEOTIDE SEQUENCE</scope>
    <source>
        <strain evidence="5">CHK192-9172</strain>
    </source>
</reference>
<gene>
    <name evidence="5" type="ORF">IAA08_08415</name>
</gene>
<dbReference type="PROSITE" id="PS01124">
    <property type="entry name" value="HTH_ARAC_FAMILY_2"/>
    <property type="match status" value="1"/>
</dbReference>
<keyword evidence="3" id="KW-0804">Transcription</keyword>
<dbReference type="InterPro" id="IPR020449">
    <property type="entry name" value="Tscrpt_reg_AraC-type_HTH"/>
</dbReference>
<dbReference type="GO" id="GO:0043565">
    <property type="term" value="F:sequence-specific DNA binding"/>
    <property type="evidence" value="ECO:0007669"/>
    <property type="project" value="InterPro"/>
</dbReference>
<dbReference type="Pfam" id="PF00165">
    <property type="entry name" value="HTH_AraC"/>
    <property type="match status" value="1"/>
</dbReference>
<dbReference type="AlphaFoldDB" id="A0A9D2D3M9"/>
<dbReference type="PANTHER" id="PTHR43280">
    <property type="entry name" value="ARAC-FAMILY TRANSCRIPTIONAL REGULATOR"/>
    <property type="match status" value="1"/>
</dbReference>
<dbReference type="InterPro" id="IPR018060">
    <property type="entry name" value="HTH_AraC"/>
</dbReference>
<dbReference type="SMART" id="SM00342">
    <property type="entry name" value="HTH_ARAC"/>
    <property type="match status" value="1"/>
</dbReference>
<evidence type="ECO:0000259" key="4">
    <source>
        <dbReference type="PROSITE" id="PS01124"/>
    </source>
</evidence>
<dbReference type="Gene3D" id="1.10.10.60">
    <property type="entry name" value="Homeodomain-like"/>
    <property type="match status" value="2"/>
</dbReference>
<evidence type="ECO:0000313" key="6">
    <source>
        <dbReference type="Proteomes" id="UP000824024"/>
    </source>
</evidence>
<dbReference type="PRINTS" id="PR00032">
    <property type="entry name" value="HTHARAC"/>
</dbReference>
<accession>A0A9D2D3M9</accession>
<evidence type="ECO:0000313" key="5">
    <source>
        <dbReference type="EMBL" id="HIZ07943.1"/>
    </source>
</evidence>
<proteinExistence type="predicted"/>
<evidence type="ECO:0000256" key="2">
    <source>
        <dbReference type="ARBA" id="ARBA00023125"/>
    </source>
</evidence>
<evidence type="ECO:0000256" key="3">
    <source>
        <dbReference type="ARBA" id="ARBA00023163"/>
    </source>
</evidence>
<dbReference type="InterPro" id="IPR009057">
    <property type="entry name" value="Homeodomain-like_sf"/>
</dbReference>
<keyword evidence="1" id="KW-0805">Transcription regulation</keyword>
<dbReference type="SUPFAM" id="SSF46689">
    <property type="entry name" value="Homeodomain-like"/>
    <property type="match status" value="2"/>
</dbReference>
<feature type="domain" description="HTH araC/xylS-type" evidence="4">
    <location>
        <begin position="34"/>
        <end position="118"/>
    </location>
</feature>
<name>A0A9D2D3M9_9FIRM</name>
<dbReference type="PANTHER" id="PTHR43280:SF2">
    <property type="entry name" value="HTH-TYPE TRANSCRIPTIONAL REGULATOR EXSA"/>
    <property type="match status" value="1"/>
</dbReference>
<dbReference type="Proteomes" id="UP000824024">
    <property type="component" value="Unassembled WGS sequence"/>
</dbReference>
<organism evidence="5 6">
    <name type="scientific">Candidatus Eubacterium avistercoris</name>
    <dbReference type="NCBI Taxonomy" id="2838567"/>
    <lineage>
        <taxon>Bacteria</taxon>
        <taxon>Bacillati</taxon>
        <taxon>Bacillota</taxon>
        <taxon>Clostridia</taxon>
        <taxon>Eubacteriales</taxon>
        <taxon>Eubacteriaceae</taxon>
        <taxon>Eubacterium</taxon>
    </lineage>
</organism>
<sequence length="121" mass="14602">MLRSGIPGLFLLESSNQDAYLLKLFRQFQAKRMSRILDYIHQHYSEQIMVEQIARTGKIRKRECFRCFRAFLSQAPGEYLNQYRLSRICEQCGFNNVSYFGKLFRRQYGIPPERFRFQRAE</sequence>
<keyword evidence="2" id="KW-0238">DNA-binding</keyword>